<name>A0A0P6WSH1_9CHLR</name>
<feature type="transmembrane region" description="Helical" evidence="1">
    <location>
        <begin position="147"/>
        <end position="168"/>
    </location>
</feature>
<proteinExistence type="predicted"/>
<feature type="transmembrane region" description="Helical" evidence="1">
    <location>
        <begin position="51"/>
        <end position="72"/>
    </location>
</feature>
<dbReference type="InterPro" id="IPR038330">
    <property type="entry name" value="TspO/MBR-related_sf"/>
</dbReference>
<accession>A0A0P6WSH1</accession>
<sequence length="264" mass="29203">MLSMRTIRWLNLITLVFTIVVNTLANALPINNRTTGEISDSYPVLFTPAGYVFAIWGLIYLSLLGFGIYQLLPSQQKNSHIDRIGGWFIAANLFNGAWIFAWHYGLIPLSMLVMLGLLISLLAIYLRLGIGVQEASPADRSLIHFPFSLYLGWISVATIANASVLLYTLNWDGFGIAPEVWTGVVIVIGGLLAIAMIHYRNAITYPLVIVWAFSGILFKAGGSEQIANIAGAVAALILIFLLYSMLRARQMKLISSRVNRENLR</sequence>
<evidence type="ECO:0000313" key="3">
    <source>
        <dbReference type="Proteomes" id="UP000050514"/>
    </source>
</evidence>
<keyword evidence="1" id="KW-0472">Membrane</keyword>
<dbReference type="STRING" id="360411.AC812_15215"/>
<organism evidence="2 3">
    <name type="scientific">Bellilinea caldifistulae</name>
    <dbReference type="NCBI Taxonomy" id="360411"/>
    <lineage>
        <taxon>Bacteria</taxon>
        <taxon>Bacillati</taxon>
        <taxon>Chloroflexota</taxon>
        <taxon>Anaerolineae</taxon>
        <taxon>Anaerolineales</taxon>
        <taxon>Anaerolineaceae</taxon>
        <taxon>Bellilinea</taxon>
    </lineage>
</organism>
<dbReference type="Proteomes" id="UP000050514">
    <property type="component" value="Unassembled WGS sequence"/>
</dbReference>
<keyword evidence="3" id="KW-1185">Reference proteome</keyword>
<feature type="transmembrane region" description="Helical" evidence="1">
    <location>
        <begin position="107"/>
        <end position="126"/>
    </location>
</feature>
<dbReference type="AlphaFoldDB" id="A0A0P6WSH1"/>
<protein>
    <recommendedName>
        <fullName evidence="4">Tryptophan-rich sensory protein</fullName>
    </recommendedName>
</protein>
<dbReference type="PANTHER" id="PTHR33802">
    <property type="entry name" value="SI:CH211-161H7.5-RELATED"/>
    <property type="match status" value="1"/>
</dbReference>
<evidence type="ECO:0008006" key="4">
    <source>
        <dbReference type="Google" id="ProtNLM"/>
    </source>
</evidence>
<dbReference type="PATRIC" id="fig|360411.5.peg.1823"/>
<dbReference type="PANTHER" id="PTHR33802:SF1">
    <property type="entry name" value="XK-RELATED PROTEIN"/>
    <property type="match status" value="1"/>
</dbReference>
<evidence type="ECO:0000256" key="1">
    <source>
        <dbReference type="SAM" id="Phobius"/>
    </source>
</evidence>
<keyword evidence="1" id="KW-0812">Transmembrane</keyword>
<feature type="transmembrane region" description="Helical" evidence="1">
    <location>
        <begin position="180"/>
        <end position="197"/>
    </location>
</feature>
<comment type="caution">
    <text evidence="2">The sequence shown here is derived from an EMBL/GenBank/DDBJ whole genome shotgun (WGS) entry which is preliminary data.</text>
</comment>
<keyword evidence="1" id="KW-1133">Transmembrane helix</keyword>
<feature type="transmembrane region" description="Helical" evidence="1">
    <location>
        <begin position="84"/>
        <end position="101"/>
    </location>
</feature>
<reference evidence="2 3" key="1">
    <citation type="submission" date="2015-07" db="EMBL/GenBank/DDBJ databases">
        <title>Draft genome of Bellilinea caldifistulae DSM 17877.</title>
        <authorList>
            <person name="Hemp J."/>
            <person name="Ward L.M."/>
            <person name="Pace L.A."/>
            <person name="Fischer W.W."/>
        </authorList>
    </citation>
    <scope>NUCLEOTIDE SEQUENCE [LARGE SCALE GENOMIC DNA]</scope>
    <source>
        <strain evidence="2 3">GOMI-1</strain>
    </source>
</reference>
<dbReference type="EMBL" id="LGHJ01000021">
    <property type="protein sequence ID" value="KPL73142.1"/>
    <property type="molecule type" value="Genomic_DNA"/>
</dbReference>
<feature type="transmembrane region" description="Helical" evidence="1">
    <location>
        <begin position="202"/>
        <end position="220"/>
    </location>
</feature>
<feature type="transmembrane region" description="Helical" evidence="1">
    <location>
        <begin position="226"/>
        <end position="246"/>
    </location>
</feature>
<dbReference type="Gene3D" id="1.20.1260.100">
    <property type="entry name" value="TspO/MBR protein"/>
    <property type="match status" value="1"/>
</dbReference>
<gene>
    <name evidence="2" type="ORF">AC812_15215</name>
</gene>
<evidence type="ECO:0000313" key="2">
    <source>
        <dbReference type="EMBL" id="KPL73142.1"/>
    </source>
</evidence>